<evidence type="ECO:0000256" key="1">
    <source>
        <dbReference type="SAM" id="MobiDB-lite"/>
    </source>
</evidence>
<comment type="caution">
    <text evidence="2">The sequence shown here is derived from an EMBL/GenBank/DDBJ whole genome shotgun (WGS) entry which is preliminary data.</text>
</comment>
<reference evidence="2 3" key="1">
    <citation type="submission" date="2018-05" db="EMBL/GenBank/DDBJ databases">
        <title>A metagenomic window into the 2 km-deep terrestrial subsurface aquifer revealed taxonomically and functionally diverse microbial community comprising novel uncultured bacterial lineages.</title>
        <authorList>
            <person name="Kadnikov V.V."/>
            <person name="Mardanov A.V."/>
            <person name="Beletsky A.V."/>
            <person name="Banks D."/>
            <person name="Pimenov N.V."/>
            <person name="Frank Y.A."/>
            <person name="Karnachuk O.V."/>
            <person name="Ravin N.V."/>
        </authorList>
    </citation>
    <scope>NUCLEOTIDE SEQUENCE [LARGE SCALE GENOMIC DNA]</scope>
    <source>
        <strain evidence="2">BY5</strain>
    </source>
</reference>
<evidence type="ECO:0000313" key="3">
    <source>
        <dbReference type="Proteomes" id="UP000252355"/>
    </source>
</evidence>
<accession>A0A367ZS88</accession>
<dbReference type="EMBL" id="QOQW01000007">
    <property type="protein sequence ID" value="RCK80242.1"/>
    <property type="molecule type" value="Genomic_DNA"/>
</dbReference>
<gene>
    <name evidence="2" type="ORF">OZSIB_3424</name>
</gene>
<sequence>MAEAGGPWGCVNLRLLILFHPDMATFDFARGLFFRQDPLAGDRPPAQRTASVGHDHDHSPPGSPAVNAPTADVLDRLNQGWERVAPRLRTLQERRDQLNAAQMRDLIQRETDLQEVPLPANPREISPAEMDRRVKRRAEIEAVFSARAKTYEEQLAVVERDLEAVIREAEGAVYLTEEESEARFQRILQDVRAQIQAVAAHHQVAVVIDASAGKRSHLLNADLPLLQSYNDLGDAVVGDLFHFLINWRPTTGGGAVTLASGRPLSLEAFHAALFGLPLGRRAARSLVQSPHLTGPLLGFTTTNACLSGFQDLTPQVAHSLLARYAMPPEMRNSLVLFLRDFVEFQRDGRPQFVLPPQGAGK</sequence>
<proteinExistence type="predicted"/>
<feature type="region of interest" description="Disordered" evidence="1">
    <location>
        <begin position="40"/>
        <end position="69"/>
    </location>
</feature>
<evidence type="ECO:0000313" key="2">
    <source>
        <dbReference type="EMBL" id="RCK80242.1"/>
    </source>
</evidence>
<dbReference type="Proteomes" id="UP000252355">
    <property type="component" value="Unassembled WGS sequence"/>
</dbReference>
<dbReference type="AlphaFoldDB" id="A0A367ZS88"/>
<organism evidence="2 3">
    <name type="scientific">Candidatus Ozemobacter sibiricus</name>
    <dbReference type="NCBI Taxonomy" id="2268124"/>
    <lineage>
        <taxon>Bacteria</taxon>
        <taxon>Candidatus Ozemobacteria</taxon>
        <taxon>Candidatus Ozemobacterales</taxon>
        <taxon>Candidatus Ozemobacteraceae</taxon>
        <taxon>Candidatus Ozemobacter</taxon>
    </lineage>
</organism>
<name>A0A367ZS88_9BACT</name>
<protein>
    <submittedName>
        <fullName evidence="2">Uncharacterized protein</fullName>
    </submittedName>
</protein>